<sequence length="59" mass="6594">MMTNSLSFYTATDHHGNVVLAIVRGHLNLDLVDDIQQLSQTDENKQAVKEALTKITNQL</sequence>
<comment type="caution">
    <text evidence="1">The sequence shown here is derived from an EMBL/GenBank/DDBJ whole genome shotgun (WGS) entry which is preliminary data.</text>
</comment>
<name>A0A0R1WH60_9LACO</name>
<reference evidence="1 2" key="1">
    <citation type="journal article" date="2015" name="Genome Announc.">
        <title>Expanding the biotechnology potential of lactobacilli through comparative genomics of 213 strains and associated genera.</title>
        <authorList>
            <person name="Sun Z."/>
            <person name="Harris H.M."/>
            <person name="McCann A."/>
            <person name="Guo C."/>
            <person name="Argimon S."/>
            <person name="Zhang W."/>
            <person name="Yang X."/>
            <person name="Jeffery I.B."/>
            <person name="Cooney J.C."/>
            <person name="Kagawa T.F."/>
            <person name="Liu W."/>
            <person name="Song Y."/>
            <person name="Salvetti E."/>
            <person name="Wrobel A."/>
            <person name="Rasinkangas P."/>
            <person name="Parkhill J."/>
            <person name="Rea M.C."/>
            <person name="O'Sullivan O."/>
            <person name="Ritari J."/>
            <person name="Douillard F.P."/>
            <person name="Paul Ross R."/>
            <person name="Yang R."/>
            <person name="Briner A.E."/>
            <person name="Felis G.E."/>
            <person name="de Vos W.M."/>
            <person name="Barrangou R."/>
            <person name="Klaenhammer T.R."/>
            <person name="Caufield P.W."/>
            <person name="Cui Y."/>
            <person name="Zhang H."/>
            <person name="O'Toole P.W."/>
        </authorList>
    </citation>
    <scope>NUCLEOTIDE SEQUENCE [LARGE SCALE GENOMIC DNA]</scope>
    <source>
        <strain evidence="1 2">DSM 4864</strain>
    </source>
</reference>
<accession>A0A0R1WH60</accession>
<protein>
    <submittedName>
        <fullName evidence="1">Uncharacterized protein</fullName>
    </submittedName>
</protein>
<evidence type="ECO:0000313" key="1">
    <source>
        <dbReference type="EMBL" id="KRM14259.1"/>
    </source>
</evidence>
<organism evidence="1 2">
    <name type="scientific">Limosilactobacillus oris DSM 4864</name>
    <dbReference type="NCBI Taxonomy" id="1423779"/>
    <lineage>
        <taxon>Bacteria</taxon>
        <taxon>Bacillati</taxon>
        <taxon>Bacillota</taxon>
        <taxon>Bacilli</taxon>
        <taxon>Lactobacillales</taxon>
        <taxon>Lactobacillaceae</taxon>
        <taxon>Limosilactobacillus</taxon>
    </lineage>
</organism>
<dbReference type="AlphaFoldDB" id="A0A0R1WH60"/>
<gene>
    <name evidence="1" type="ORF">FC49_GL001298</name>
</gene>
<dbReference type="PATRIC" id="fig|1423779.3.peg.1336"/>
<proteinExistence type="predicted"/>
<dbReference type="EMBL" id="AZGE01000034">
    <property type="protein sequence ID" value="KRM14259.1"/>
    <property type="molecule type" value="Genomic_DNA"/>
</dbReference>
<evidence type="ECO:0000313" key="2">
    <source>
        <dbReference type="Proteomes" id="UP000050973"/>
    </source>
</evidence>
<dbReference type="Proteomes" id="UP000050973">
    <property type="component" value="Unassembled WGS sequence"/>
</dbReference>